<dbReference type="InterPro" id="IPR013783">
    <property type="entry name" value="Ig-like_fold"/>
</dbReference>
<feature type="chain" id="PRO_5032280115" description="Fibronectin type-III domain-containing protein" evidence="8">
    <location>
        <begin position="22"/>
        <end position="1213"/>
    </location>
</feature>
<feature type="signal peptide" evidence="8">
    <location>
        <begin position="1"/>
        <end position="21"/>
    </location>
</feature>
<sequence length="1213" mass="135725">MYRELWNWLFALLIAIQYVRGHGRMEDPPARNAAWRYGFAVPANYDDVGLNCGGLGVQKTNGGKCGVCGDSYTGPRHHETGGKYATNTIVRHFVSGALIDIKILLSANHNGFMEFRLCPATNSDVEVTQECLDQHLLQIEGFGTQYPISQGTDIIYLRAQLPRGLSCTRCVLQWRYHAGNNWGKNIQTGQTCLGCGPQEEFYNCADISITSKDKSYVRPRLTTTRPDHSLMHPLILPLVLAPSPIVIRPRTTTESIFPIYASEDSLNLFEKKKKSIHCYPTNEVLKPLLGIENWCLQLCVRDCPPNLCICVEIVFLVDKPELVIPEDKQLFTRLNRCNELFEEVRTPREGVLDAVALKTISSLAYIQTAAIGKKGTTKEAFQLARKCAKIIKNHLADSEDVTAGFYQEFCHCHKTVGMMNFMSGRLPTFWFERRRLEKSFMTPRTRRIREIIDASQHTKVKLITKMSSEGEQTSKEIVRINRCLEEAYENNNNQPISFFTFTIHPTLFSRSVENIFHVSFLIKEGKAELLLDENQLPVLRPSNKSNSQLTMSSSNDDDVADKQSEQVQSLTQLVLSLDMEQWENLVQITMSAGIMPDMYRHTARKSTVSKALKSSAILPVCNNPTTPYATYNNNTNHLDNESRQDSIIDITPCQIKVEEESPQQSQQRESFLIIPDNETEQMIIAEEYSHTNEDVICDILEQILDQITQPSIETTQSSSTQISRTASVDTQDVHSALDSIMNLVTENDNTDLLPSIATENQTETNVYTNVCENTPMECEGQVSTHLQSHVDDDIVEIEATSNAFRSDSCMCLCHKPVLSANDDYILFERALIQIRQKQQQERLLNNNCILQTLKRQHEELINIYQQNKNPKSSTATKIDQEQQTKSNVRDSQIQTDTAPIRNGKAESQYKPTLSSQSTNNSHFSQTTSRTYTTACNSLPLTSSSTLSQLSLRLPVNTTSTGVVSKKSTMITKTTVISNNQSNVPSVLPPSPVSSNTSTSNTSHDVVDLTEEDEDDDANSQISTSRPVPIRQSTSATHLSTTSTATSSSSSLSPTAATTAATRTRPINRTIRPNNTTPNGQTFPLRSLPEHDPCDHSIARPQLGITQENATVRLTWNLPATPMESIHTYEIFAYKQSVTASTSDWKRIGTVKSMRLPMAVTLKEFQSNSHYAFAVRAVSTTNTIGPFCEPKTIFTGNTSVQPLHTSQLLNVPIP</sequence>
<comment type="subcellular location">
    <subcellularLocation>
        <location evidence="1">Nucleus</location>
    </subcellularLocation>
</comment>
<evidence type="ECO:0000256" key="3">
    <source>
        <dbReference type="ARBA" id="ARBA00022763"/>
    </source>
</evidence>
<reference evidence="10" key="1">
    <citation type="submission" date="2021-02" db="EMBL/GenBank/DDBJ databases">
        <authorList>
            <person name="Nowell W R."/>
        </authorList>
    </citation>
    <scope>NUCLEOTIDE SEQUENCE</scope>
</reference>
<evidence type="ECO:0000313" key="10">
    <source>
        <dbReference type="EMBL" id="CAF1359876.1"/>
    </source>
</evidence>
<feature type="compositionally biased region" description="Polar residues" evidence="7">
    <location>
        <begin position="865"/>
        <end position="897"/>
    </location>
</feature>
<feature type="region of interest" description="Disordered" evidence="7">
    <location>
        <begin position="975"/>
        <end position="1101"/>
    </location>
</feature>
<keyword evidence="5" id="KW-0234">DNA repair</keyword>
<dbReference type="EMBL" id="CAJNOR010002946">
    <property type="protein sequence ID" value="CAF1359876.1"/>
    <property type="molecule type" value="Genomic_DNA"/>
</dbReference>
<dbReference type="GO" id="GO:0005634">
    <property type="term" value="C:nucleus"/>
    <property type="evidence" value="ECO:0007669"/>
    <property type="project" value="UniProtKB-SubCell"/>
</dbReference>
<evidence type="ECO:0000256" key="8">
    <source>
        <dbReference type="SAM" id="SignalP"/>
    </source>
</evidence>
<proteinExistence type="inferred from homology"/>
<dbReference type="Pfam" id="PF03067">
    <property type="entry name" value="LPMO_10"/>
    <property type="match status" value="1"/>
</dbReference>
<dbReference type="InterPro" id="IPR056565">
    <property type="entry name" value="Fn3_ATF7IP"/>
</dbReference>
<keyword evidence="11" id="KW-1185">Reference proteome</keyword>
<dbReference type="InterPro" id="IPR004302">
    <property type="entry name" value="Cellulose/chitin-bd_N"/>
</dbReference>
<dbReference type="GO" id="GO:0006310">
    <property type="term" value="P:DNA recombination"/>
    <property type="evidence" value="ECO:0007669"/>
    <property type="project" value="UniProtKB-KW"/>
</dbReference>
<accession>A0A815I1C1</accession>
<keyword evidence="3" id="KW-0227">DNA damage</keyword>
<evidence type="ECO:0000313" key="11">
    <source>
        <dbReference type="Proteomes" id="UP000663828"/>
    </source>
</evidence>
<comment type="similarity">
    <text evidence="2">Belongs to the NSE4 family.</text>
</comment>
<dbReference type="AlphaFoldDB" id="A0A815I1C1"/>
<feature type="domain" description="Fibronectin type-III" evidence="9">
    <location>
        <begin position="1096"/>
        <end position="1197"/>
    </location>
</feature>
<feature type="compositionally biased region" description="Low complexity" evidence="7">
    <location>
        <begin position="1032"/>
        <end position="1078"/>
    </location>
</feature>
<feature type="compositionally biased region" description="Basic and acidic residues" evidence="7">
    <location>
        <begin position="1087"/>
        <end position="1097"/>
    </location>
</feature>
<feature type="compositionally biased region" description="Polar residues" evidence="7">
    <location>
        <begin position="909"/>
        <end position="925"/>
    </location>
</feature>
<organism evidence="10 11">
    <name type="scientific">Adineta ricciae</name>
    <name type="common">Rotifer</name>
    <dbReference type="NCBI Taxonomy" id="249248"/>
    <lineage>
        <taxon>Eukaryota</taxon>
        <taxon>Metazoa</taxon>
        <taxon>Spiralia</taxon>
        <taxon>Gnathifera</taxon>
        <taxon>Rotifera</taxon>
        <taxon>Eurotatoria</taxon>
        <taxon>Bdelloidea</taxon>
        <taxon>Adinetida</taxon>
        <taxon>Adinetidae</taxon>
        <taxon>Adineta</taxon>
    </lineage>
</organism>
<evidence type="ECO:0000256" key="5">
    <source>
        <dbReference type="ARBA" id="ARBA00023204"/>
    </source>
</evidence>
<feature type="region of interest" description="Disordered" evidence="7">
    <location>
        <begin position="541"/>
        <end position="563"/>
    </location>
</feature>
<name>A0A815I1C1_ADIRI</name>
<evidence type="ECO:0000259" key="9">
    <source>
        <dbReference type="PROSITE" id="PS50853"/>
    </source>
</evidence>
<protein>
    <recommendedName>
        <fullName evidence="9">Fibronectin type-III domain-containing protein</fullName>
    </recommendedName>
</protein>
<keyword evidence="6" id="KW-0539">Nucleus</keyword>
<dbReference type="PROSITE" id="PS50853">
    <property type="entry name" value="FN3"/>
    <property type="match status" value="1"/>
</dbReference>
<keyword evidence="4" id="KW-0233">DNA recombination</keyword>
<gene>
    <name evidence="10" type="ORF">XAT740_LOCUS31953</name>
</gene>
<evidence type="ECO:0000256" key="2">
    <source>
        <dbReference type="ARBA" id="ARBA00008997"/>
    </source>
</evidence>
<keyword evidence="8" id="KW-0732">Signal</keyword>
<dbReference type="PANTHER" id="PTHR16140:SF0">
    <property type="entry name" value="NON-STRUCTURAL MAINTENANCE OF CHROMOSOMES ELEMENT 4"/>
    <property type="match status" value="1"/>
</dbReference>
<feature type="region of interest" description="Disordered" evidence="7">
    <location>
        <begin position="865"/>
        <end position="925"/>
    </location>
</feature>
<evidence type="ECO:0000256" key="4">
    <source>
        <dbReference type="ARBA" id="ARBA00023172"/>
    </source>
</evidence>
<feature type="compositionally biased region" description="Polar residues" evidence="7">
    <location>
        <begin position="542"/>
        <end position="554"/>
    </location>
</feature>
<dbReference type="CDD" id="cd00063">
    <property type="entry name" value="FN3"/>
    <property type="match status" value="1"/>
</dbReference>
<dbReference type="Pfam" id="PF08743">
    <property type="entry name" value="Nse4_C"/>
    <property type="match status" value="1"/>
</dbReference>
<dbReference type="InterPro" id="IPR036116">
    <property type="entry name" value="FN3_sf"/>
</dbReference>
<evidence type="ECO:0000256" key="7">
    <source>
        <dbReference type="SAM" id="MobiDB-lite"/>
    </source>
</evidence>
<dbReference type="Pfam" id="PF16794">
    <property type="entry name" value="fn3_4"/>
    <property type="match status" value="1"/>
</dbReference>
<evidence type="ECO:0000256" key="1">
    <source>
        <dbReference type="ARBA" id="ARBA00004123"/>
    </source>
</evidence>
<dbReference type="InterPro" id="IPR003961">
    <property type="entry name" value="FN3_dom"/>
</dbReference>
<evidence type="ECO:0000256" key="6">
    <source>
        <dbReference type="ARBA" id="ARBA00023242"/>
    </source>
</evidence>
<dbReference type="GO" id="GO:0006281">
    <property type="term" value="P:DNA repair"/>
    <property type="evidence" value="ECO:0007669"/>
    <property type="project" value="UniProtKB-KW"/>
</dbReference>
<dbReference type="SUPFAM" id="SSF49265">
    <property type="entry name" value="Fibronectin type III"/>
    <property type="match status" value="1"/>
</dbReference>
<dbReference type="Gene3D" id="2.60.40.10">
    <property type="entry name" value="Immunoglobulins"/>
    <property type="match status" value="1"/>
</dbReference>
<dbReference type="Proteomes" id="UP000663828">
    <property type="component" value="Unassembled WGS sequence"/>
</dbReference>
<dbReference type="InterPro" id="IPR014854">
    <property type="entry name" value="Nse4_C"/>
</dbReference>
<dbReference type="PANTHER" id="PTHR16140">
    <property type="entry name" value="NON-STRUCTURAL MAINTENANCE OF CHROMOSOMES ELEMENT 4"/>
    <property type="match status" value="1"/>
</dbReference>
<feature type="compositionally biased region" description="Acidic residues" evidence="7">
    <location>
        <begin position="1007"/>
        <end position="1017"/>
    </location>
</feature>
<feature type="compositionally biased region" description="Low complexity" evidence="7">
    <location>
        <begin position="992"/>
        <end position="1002"/>
    </location>
</feature>
<dbReference type="GO" id="GO:0030915">
    <property type="term" value="C:Smc5-Smc6 complex"/>
    <property type="evidence" value="ECO:0007669"/>
    <property type="project" value="InterPro"/>
</dbReference>
<comment type="caution">
    <text evidence="10">The sequence shown here is derived from an EMBL/GenBank/DDBJ whole genome shotgun (WGS) entry which is preliminary data.</text>
</comment>
<dbReference type="InterPro" id="IPR027786">
    <property type="entry name" value="Nse4/EID"/>
</dbReference>